<evidence type="ECO:0000313" key="3">
    <source>
        <dbReference type="Proteomes" id="UP000439903"/>
    </source>
</evidence>
<feature type="region of interest" description="Disordered" evidence="1">
    <location>
        <begin position="1"/>
        <end position="41"/>
    </location>
</feature>
<dbReference type="EMBL" id="WTPW01001078">
    <property type="protein sequence ID" value="KAF0458499.1"/>
    <property type="molecule type" value="Genomic_DNA"/>
</dbReference>
<evidence type="ECO:0000313" key="2">
    <source>
        <dbReference type="EMBL" id="KAF0458499.1"/>
    </source>
</evidence>
<keyword evidence="3" id="KW-1185">Reference proteome</keyword>
<comment type="caution">
    <text evidence="2">The sequence shown here is derived from an EMBL/GenBank/DDBJ whole genome shotgun (WGS) entry which is preliminary data.</text>
</comment>
<protein>
    <submittedName>
        <fullName evidence="2">Uncharacterized protein</fullName>
    </submittedName>
</protein>
<gene>
    <name evidence="2" type="ORF">F8M41_000959</name>
</gene>
<dbReference type="Proteomes" id="UP000439903">
    <property type="component" value="Unassembled WGS sequence"/>
</dbReference>
<reference evidence="2 3" key="1">
    <citation type="journal article" date="2019" name="Environ. Microbiol.">
        <title>At the nexus of three kingdoms: the genome of the mycorrhizal fungus Gigaspora margarita provides insights into plant, endobacterial and fungal interactions.</title>
        <authorList>
            <person name="Venice F."/>
            <person name="Ghignone S."/>
            <person name="Salvioli di Fossalunga A."/>
            <person name="Amselem J."/>
            <person name="Novero M."/>
            <person name="Xianan X."/>
            <person name="Sedzielewska Toro K."/>
            <person name="Morin E."/>
            <person name="Lipzen A."/>
            <person name="Grigoriev I.V."/>
            <person name="Henrissat B."/>
            <person name="Martin F.M."/>
            <person name="Bonfante P."/>
        </authorList>
    </citation>
    <scope>NUCLEOTIDE SEQUENCE [LARGE SCALE GENOMIC DNA]</scope>
    <source>
        <strain evidence="2 3">BEG34</strain>
    </source>
</reference>
<accession>A0A8H4A9L0</accession>
<organism evidence="2 3">
    <name type="scientific">Gigaspora margarita</name>
    <dbReference type="NCBI Taxonomy" id="4874"/>
    <lineage>
        <taxon>Eukaryota</taxon>
        <taxon>Fungi</taxon>
        <taxon>Fungi incertae sedis</taxon>
        <taxon>Mucoromycota</taxon>
        <taxon>Glomeromycotina</taxon>
        <taxon>Glomeromycetes</taxon>
        <taxon>Diversisporales</taxon>
        <taxon>Gigasporaceae</taxon>
        <taxon>Gigaspora</taxon>
    </lineage>
</organism>
<name>A0A8H4A9L0_GIGMA</name>
<proteinExistence type="predicted"/>
<dbReference type="AlphaFoldDB" id="A0A8H4A9L0"/>
<evidence type="ECO:0000256" key="1">
    <source>
        <dbReference type="SAM" id="MobiDB-lite"/>
    </source>
</evidence>
<sequence length="80" mass="9109">MDKGTKTDKATETDKSTETDKEKATEKGKATEKRKELEDASVERLYKTSKSASMNKIHGALKYTAKYQVKKAQTMSLWYL</sequence>